<sequence>MLPNVNSKERHKFQRVLIRTTSNFQTFVNFVVAKPSPTRSLNCYCNCIQTGLQSLERTKVTINRLQKFARRFTSVFTKICPENTMIDVPATIKF</sequence>
<dbReference type="WBParaSite" id="Minc3s03341g33566">
    <property type="protein sequence ID" value="Minc3s03341g33566"/>
    <property type="gene ID" value="Minc3s03341g33566"/>
</dbReference>
<reference evidence="2" key="1">
    <citation type="submission" date="2022-11" db="UniProtKB">
        <authorList>
            <consortium name="WormBaseParasite"/>
        </authorList>
    </citation>
    <scope>IDENTIFICATION</scope>
</reference>
<protein>
    <submittedName>
        <fullName evidence="2">Uncharacterized protein</fullName>
    </submittedName>
</protein>
<keyword evidence="1" id="KW-1185">Reference proteome</keyword>
<dbReference type="AlphaFoldDB" id="A0A914N2U8"/>
<organism evidence="1 2">
    <name type="scientific">Meloidogyne incognita</name>
    <name type="common">Southern root-knot nematode worm</name>
    <name type="synonym">Oxyuris incognita</name>
    <dbReference type="NCBI Taxonomy" id="6306"/>
    <lineage>
        <taxon>Eukaryota</taxon>
        <taxon>Metazoa</taxon>
        <taxon>Ecdysozoa</taxon>
        <taxon>Nematoda</taxon>
        <taxon>Chromadorea</taxon>
        <taxon>Rhabditida</taxon>
        <taxon>Tylenchina</taxon>
        <taxon>Tylenchomorpha</taxon>
        <taxon>Tylenchoidea</taxon>
        <taxon>Meloidogynidae</taxon>
        <taxon>Meloidogyninae</taxon>
        <taxon>Meloidogyne</taxon>
        <taxon>Meloidogyne incognita group</taxon>
    </lineage>
</organism>
<name>A0A914N2U8_MELIC</name>
<proteinExistence type="predicted"/>
<evidence type="ECO:0000313" key="2">
    <source>
        <dbReference type="WBParaSite" id="Minc3s03341g33566"/>
    </source>
</evidence>
<accession>A0A914N2U8</accession>
<evidence type="ECO:0000313" key="1">
    <source>
        <dbReference type="Proteomes" id="UP000887563"/>
    </source>
</evidence>
<dbReference type="Proteomes" id="UP000887563">
    <property type="component" value="Unplaced"/>
</dbReference>